<dbReference type="InterPro" id="IPR002816">
    <property type="entry name" value="TraB/PrgY/GumN_fam"/>
</dbReference>
<evidence type="ECO:0000313" key="1">
    <source>
        <dbReference type="EMBL" id="SKB67912.1"/>
    </source>
</evidence>
<reference evidence="2" key="1">
    <citation type="submission" date="2017-02" db="EMBL/GenBank/DDBJ databases">
        <authorList>
            <person name="Varghese N."/>
            <person name="Submissions S."/>
        </authorList>
    </citation>
    <scope>NUCLEOTIDE SEQUENCE [LARGE SCALE GENOMIC DNA]</scope>
    <source>
        <strain evidence="2">R11H</strain>
    </source>
</reference>
<organism evidence="1 2">
    <name type="scientific">Sphingopyxis flava</name>
    <dbReference type="NCBI Taxonomy" id="1507287"/>
    <lineage>
        <taxon>Bacteria</taxon>
        <taxon>Pseudomonadati</taxon>
        <taxon>Pseudomonadota</taxon>
        <taxon>Alphaproteobacteria</taxon>
        <taxon>Sphingomonadales</taxon>
        <taxon>Sphingomonadaceae</taxon>
        <taxon>Sphingopyxis</taxon>
    </lineage>
</organism>
<protein>
    <recommendedName>
        <fullName evidence="3">TraB family protein</fullName>
    </recommendedName>
</protein>
<dbReference type="AlphaFoldDB" id="A0A1T5D832"/>
<dbReference type="PANTHER" id="PTHR40590">
    <property type="entry name" value="CYTOPLASMIC PROTEIN-RELATED"/>
    <property type="match status" value="1"/>
</dbReference>
<dbReference type="Proteomes" id="UP000190044">
    <property type="component" value="Unassembled WGS sequence"/>
</dbReference>
<dbReference type="RefSeq" id="WP_245798714.1">
    <property type="nucleotide sequence ID" value="NZ_FUYP01000013.1"/>
</dbReference>
<name>A0A1T5D832_9SPHN</name>
<evidence type="ECO:0000313" key="2">
    <source>
        <dbReference type="Proteomes" id="UP000190044"/>
    </source>
</evidence>
<gene>
    <name evidence="1" type="ORF">SAMN06295937_101370</name>
</gene>
<proteinExistence type="predicted"/>
<sequence length="298" mass="31701">MTRERRPASSGGRITAALFACLLAACSPSQETQKAHPAMWLAEDEDTRIYLLGTMHALPHYIDWDGGKVAEAVAAAGELIMELSPDELAAAGEEFARLAPRPAPLPIEKRLTPSALAHYRALEAGGPAFEADALDDWAVMVLMGQRVAQRAALTPENGVEAQLTDDFRAAGKPIGGLETARSQLMLFEGLDPETQRALLTRAAEGAAEAVADVRALTAAWSRGDVAALEKVVNEDIDAVPRAREAIITGRNRAWSGWIKRRMAKPGTVMVAVGAGHLVGSEGVPAMLAADGLMVRRVQ</sequence>
<keyword evidence="2" id="KW-1185">Reference proteome</keyword>
<dbReference type="Pfam" id="PF01963">
    <property type="entry name" value="TraB_PrgY_gumN"/>
    <property type="match status" value="1"/>
</dbReference>
<evidence type="ECO:0008006" key="3">
    <source>
        <dbReference type="Google" id="ProtNLM"/>
    </source>
</evidence>
<dbReference type="EMBL" id="FUYP01000013">
    <property type="protein sequence ID" value="SKB67912.1"/>
    <property type="molecule type" value="Genomic_DNA"/>
</dbReference>
<dbReference type="PROSITE" id="PS51257">
    <property type="entry name" value="PROKAR_LIPOPROTEIN"/>
    <property type="match status" value="1"/>
</dbReference>
<dbReference type="PANTHER" id="PTHR40590:SF1">
    <property type="entry name" value="CYTOPLASMIC PROTEIN"/>
    <property type="match status" value="1"/>
</dbReference>
<dbReference type="CDD" id="cd14789">
    <property type="entry name" value="Tiki"/>
    <property type="match status" value="1"/>
</dbReference>
<accession>A0A1T5D832</accession>
<dbReference type="InterPro" id="IPR047111">
    <property type="entry name" value="YbaP-like"/>
</dbReference>